<accession>A0AAP0IAX5</accession>
<sequence length="212" mass="23742">MEVSLLNLVVNLTFSCNVRIRGAPTNHVETLNKMKVIDSDKQEKLVVTCLNIVLIVAWLGSSFSFTHSSREIDRLKAALPQEIVPFVFAKEYNVHPTILSTGRPLAQLVSCVHHVIAASSTNPNAPHQRSPFSPPIRHYHITITNYTMSQPFLLIQQLFDFLGIRAVKRSAQLNSLRKNTQNGVFTCIDQTSAYLPQVTCCTVGRIEDQQTN</sequence>
<keyword evidence="2" id="KW-1185">Reference proteome</keyword>
<proteinExistence type="predicted"/>
<dbReference type="AlphaFoldDB" id="A0AAP0IAX5"/>
<comment type="caution">
    <text evidence="1">The sequence shown here is derived from an EMBL/GenBank/DDBJ whole genome shotgun (WGS) entry which is preliminary data.</text>
</comment>
<organism evidence="1 2">
    <name type="scientific">Stephania cephalantha</name>
    <dbReference type="NCBI Taxonomy" id="152367"/>
    <lineage>
        <taxon>Eukaryota</taxon>
        <taxon>Viridiplantae</taxon>
        <taxon>Streptophyta</taxon>
        <taxon>Embryophyta</taxon>
        <taxon>Tracheophyta</taxon>
        <taxon>Spermatophyta</taxon>
        <taxon>Magnoliopsida</taxon>
        <taxon>Ranunculales</taxon>
        <taxon>Menispermaceae</taxon>
        <taxon>Menispermoideae</taxon>
        <taxon>Cissampelideae</taxon>
        <taxon>Stephania</taxon>
    </lineage>
</organism>
<gene>
    <name evidence="1" type="ORF">Scep_019371</name>
</gene>
<reference evidence="1 2" key="1">
    <citation type="submission" date="2024-01" db="EMBL/GenBank/DDBJ databases">
        <title>Genome assemblies of Stephania.</title>
        <authorList>
            <person name="Yang L."/>
        </authorList>
    </citation>
    <scope>NUCLEOTIDE SEQUENCE [LARGE SCALE GENOMIC DNA]</scope>
    <source>
        <strain evidence="1">JXDWG</strain>
        <tissue evidence="1">Leaf</tissue>
    </source>
</reference>
<evidence type="ECO:0000313" key="1">
    <source>
        <dbReference type="EMBL" id="KAK9111852.1"/>
    </source>
</evidence>
<evidence type="ECO:0000313" key="2">
    <source>
        <dbReference type="Proteomes" id="UP001419268"/>
    </source>
</evidence>
<protein>
    <submittedName>
        <fullName evidence="1">Uncharacterized protein</fullName>
    </submittedName>
</protein>
<dbReference type="Proteomes" id="UP001419268">
    <property type="component" value="Unassembled WGS sequence"/>
</dbReference>
<dbReference type="EMBL" id="JBBNAG010000008">
    <property type="protein sequence ID" value="KAK9111852.1"/>
    <property type="molecule type" value="Genomic_DNA"/>
</dbReference>
<name>A0AAP0IAX5_9MAGN</name>